<gene>
    <name evidence="5" type="ORF">JCM19241_1707</name>
</gene>
<keyword evidence="5" id="KW-0378">Hydrolase</keyword>
<feature type="domain" description="Helicase C-terminal" evidence="4">
    <location>
        <begin position="1"/>
        <end position="98"/>
    </location>
</feature>
<evidence type="ECO:0000256" key="1">
    <source>
        <dbReference type="ARBA" id="ARBA00022741"/>
    </source>
</evidence>
<reference evidence="5 6" key="1">
    <citation type="submission" date="2015-01" db="EMBL/GenBank/DDBJ databases">
        <title>Vibrio sp. C94 JCM 19241 whole genome shotgun sequence.</title>
        <authorList>
            <person name="Sawabe T."/>
            <person name="Meirelles P."/>
            <person name="Feng G."/>
            <person name="Sayaka M."/>
            <person name="Hattori M."/>
            <person name="Ohkuma M."/>
        </authorList>
    </citation>
    <scope>NUCLEOTIDE SEQUENCE [LARGE SCALE GENOMIC DNA]</scope>
    <source>
        <strain evidence="6">JCM 19241</strain>
    </source>
</reference>
<dbReference type="PROSITE" id="PS51194">
    <property type="entry name" value="HELICASE_CTER"/>
    <property type="match status" value="1"/>
</dbReference>
<keyword evidence="3" id="KW-0238">DNA-binding</keyword>
<dbReference type="GO" id="GO:0006270">
    <property type="term" value="P:DNA replication initiation"/>
    <property type="evidence" value="ECO:0007669"/>
    <property type="project" value="TreeGrafter"/>
</dbReference>
<keyword evidence="5" id="KW-0347">Helicase</keyword>
<evidence type="ECO:0000256" key="2">
    <source>
        <dbReference type="ARBA" id="ARBA00022840"/>
    </source>
</evidence>
<dbReference type="Pfam" id="PF00271">
    <property type="entry name" value="Helicase_C"/>
    <property type="match status" value="1"/>
</dbReference>
<keyword evidence="1" id="KW-0547">Nucleotide-binding</keyword>
<dbReference type="GO" id="GO:0043138">
    <property type="term" value="F:3'-5' DNA helicase activity"/>
    <property type="evidence" value="ECO:0007669"/>
    <property type="project" value="TreeGrafter"/>
</dbReference>
<evidence type="ECO:0000313" key="6">
    <source>
        <dbReference type="Proteomes" id="UP000031666"/>
    </source>
</evidence>
<dbReference type="AlphaFoldDB" id="A0A0B8QJI7"/>
<reference evidence="5 6" key="2">
    <citation type="submission" date="2015-01" db="EMBL/GenBank/DDBJ databases">
        <authorList>
            <consortium name="NBRP consortium"/>
            <person name="Sawabe T."/>
            <person name="Meirelles P."/>
            <person name="Feng G."/>
            <person name="Sayaka M."/>
            <person name="Hattori M."/>
            <person name="Ohkuma M."/>
        </authorList>
    </citation>
    <scope>NUCLEOTIDE SEQUENCE [LARGE SCALE GENOMIC DNA]</scope>
    <source>
        <strain evidence="6">JCM 19241</strain>
    </source>
</reference>
<dbReference type="Proteomes" id="UP000031666">
    <property type="component" value="Unassembled WGS sequence"/>
</dbReference>
<comment type="caution">
    <text evidence="5">The sequence shown here is derived from an EMBL/GenBank/DDBJ whole genome shotgun (WGS) entry which is preliminary data.</text>
</comment>
<dbReference type="GO" id="GO:0006310">
    <property type="term" value="P:DNA recombination"/>
    <property type="evidence" value="ECO:0007669"/>
    <property type="project" value="TreeGrafter"/>
</dbReference>
<dbReference type="PANTHER" id="PTHR30580">
    <property type="entry name" value="PRIMOSOMAL PROTEIN N"/>
    <property type="match status" value="1"/>
</dbReference>
<accession>A0A0B8QJI7</accession>
<evidence type="ECO:0000259" key="4">
    <source>
        <dbReference type="PROSITE" id="PS51194"/>
    </source>
</evidence>
<proteinExistence type="predicted"/>
<evidence type="ECO:0000256" key="3">
    <source>
        <dbReference type="ARBA" id="ARBA00023125"/>
    </source>
</evidence>
<dbReference type="GO" id="GO:0003677">
    <property type="term" value="F:DNA binding"/>
    <property type="evidence" value="ECO:0007669"/>
    <property type="project" value="UniProtKB-KW"/>
</dbReference>
<keyword evidence="2" id="KW-0067">ATP-binding</keyword>
<sequence>MRKQEYQILIGTQMLAKGHHFPNVTLVALLDVDSSLYSSDFRASEKLAQLFIQVAGRAGRASKPGHVVLQTHHPEHSLLQALIHKAIPSLPIQLYKKEEWRNCHPLLA</sequence>
<organism evidence="5 6">
    <name type="scientific">Vibrio ishigakensis</name>
    <dbReference type="NCBI Taxonomy" id="1481914"/>
    <lineage>
        <taxon>Bacteria</taxon>
        <taxon>Pseudomonadati</taxon>
        <taxon>Pseudomonadota</taxon>
        <taxon>Gammaproteobacteria</taxon>
        <taxon>Vibrionales</taxon>
        <taxon>Vibrionaceae</taxon>
        <taxon>Vibrio</taxon>
    </lineage>
</organism>
<dbReference type="SUPFAM" id="SSF52540">
    <property type="entry name" value="P-loop containing nucleoside triphosphate hydrolases"/>
    <property type="match status" value="1"/>
</dbReference>
<evidence type="ECO:0000313" key="5">
    <source>
        <dbReference type="EMBL" id="GAM77237.1"/>
    </source>
</evidence>
<dbReference type="EMBL" id="BBSC01000008">
    <property type="protein sequence ID" value="GAM77237.1"/>
    <property type="molecule type" value="Genomic_DNA"/>
</dbReference>
<name>A0A0B8QJI7_9VIBR</name>
<dbReference type="PANTHER" id="PTHR30580:SF0">
    <property type="entry name" value="PRIMOSOMAL PROTEIN N"/>
    <property type="match status" value="1"/>
</dbReference>
<dbReference type="InterPro" id="IPR001650">
    <property type="entry name" value="Helicase_C-like"/>
</dbReference>
<protein>
    <submittedName>
        <fullName evidence="5">Helicase priA</fullName>
    </submittedName>
</protein>
<dbReference type="GO" id="GO:0006302">
    <property type="term" value="P:double-strand break repair"/>
    <property type="evidence" value="ECO:0007669"/>
    <property type="project" value="TreeGrafter"/>
</dbReference>
<dbReference type="Gene3D" id="3.40.50.300">
    <property type="entry name" value="P-loop containing nucleotide triphosphate hydrolases"/>
    <property type="match status" value="1"/>
</dbReference>
<dbReference type="InterPro" id="IPR027417">
    <property type="entry name" value="P-loop_NTPase"/>
</dbReference>
<dbReference type="STRING" id="1481914.JCM19241_1707"/>
<dbReference type="GO" id="GO:0005524">
    <property type="term" value="F:ATP binding"/>
    <property type="evidence" value="ECO:0007669"/>
    <property type="project" value="UniProtKB-KW"/>
</dbReference>